<dbReference type="InterPro" id="IPR005123">
    <property type="entry name" value="Oxoglu/Fe-dep_dioxygenase_dom"/>
</dbReference>
<feature type="compositionally biased region" description="Low complexity" evidence="1">
    <location>
        <begin position="79"/>
        <end position="89"/>
    </location>
</feature>
<gene>
    <name evidence="3" type="ORF">DFA_11696</name>
</gene>
<dbReference type="Proteomes" id="UP000007797">
    <property type="component" value="Unassembled WGS sequence"/>
</dbReference>
<dbReference type="EMBL" id="GL883029">
    <property type="protein sequence ID" value="EGG13935.1"/>
    <property type="molecule type" value="Genomic_DNA"/>
</dbReference>
<dbReference type="AlphaFoldDB" id="F4QDY8"/>
<dbReference type="GO" id="GO:0006307">
    <property type="term" value="P:DNA alkylation repair"/>
    <property type="evidence" value="ECO:0007669"/>
    <property type="project" value="InterPro"/>
</dbReference>
<feature type="region of interest" description="Disordered" evidence="1">
    <location>
        <begin position="68"/>
        <end position="89"/>
    </location>
</feature>
<dbReference type="InterPro" id="IPR027450">
    <property type="entry name" value="AlkB-like"/>
</dbReference>
<dbReference type="GeneID" id="14866104"/>
<dbReference type="InterPro" id="IPR037151">
    <property type="entry name" value="AlkB-like_sf"/>
</dbReference>
<dbReference type="Pfam" id="PF13532">
    <property type="entry name" value="2OG-FeII_Oxy_2"/>
    <property type="match status" value="1"/>
</dbReference>
<accession>F4QDY8</accession>
<evidence type="ECO:0000256" key="1">
    <source>
        <dbReference type="SAM" id="MobiDB-lite"/>
    </source>
</evidence>
<evidence type="ECO:0000313" key="3">
    <source>
        <dbReference type="EMBL" id="EGG13935.1"/>
    </source>
</evidence>
<reference evidence="4" key="1">
    <citation type="journal article" date="2011" name="Genome Res.">
        <title>Phylogeny-wide analysis of social amoeba genomes highlights ancient origins for complex intercellular communication.</title>
        <authorList>
            <person name="Heidel A.J."/>
            <person name="Lawal H.M."/>
            <person name="Felder M."/>
            <person name="Schilde C."/>
            <person name="Helps N.R."/>
            <person name="Tunggal B."/>
            <person name="Rivero F."/>
            <person name="John U."/>
            <person name="Schleicher M."/>
            <person name="Eichinger L."/>
            <person name="Platzer M."/>
            <person name="Noegel A.A."/>
            <person name="Schaap P."/>
            <person name="Gloeckner G."/>
        </authorList>
    </citation>
    <scope>NUCLEOTIDE SEQUENCE [LARGE SCALE GENOMIC DNA]</scope>
    <source>
        <strain evidence="4">SH3</strain>
    </source>
</reference>
<protein>
    <submittedName>
        <fullName evidence="3">Alkylated DNA repair protein</fullName>
    </submittedName>
</protein>
<evidence type="ECO:0000259" key="2">
    <source>
        <dbReference type="PROSITE" id="PS51471"/>
    </source>
</evidence>
<keyword evidence="4" id="KW-1185">Reference proteome</keyword>
<dbReference type="GO" id="GO:0051213">
    <property type="term" value="F:dioxygenase activity"/>
    <property type="evidence" value="ECO:0007669"/>
    <property type="project" value="InterPro"/>
</dbReference>
<proteinExistence type="predicted"/>
<dbReference type="InterPro" id="IPR032854">
    <property type="entry name" value="ALKBH3"/>
</dbReference>
<feature type="domain" description="Fe2OG dioxygenase" evidence="2">
    <location>
        <begin position="266"/>
        <end position="363"/>
    </location>
</feature>
<dbReference type="PROSITE" id="PS51471">
    <property type="entry name" value="FE2OG_OXY"/>
    <property type="match status" value="1"/>
</dbReference>
<sequence length="374" mass="43873">MIDITLSLSFYYKTVNELIARVYFQEIRSSFYPSTFLKFIVVERSLTNKQTTIMEYYYNNITKKRKEVEQQENQQQSLNNNNINIDNNNNNNNNNNVIPDDFEFDFLDNDEINNNNINNNNNNIDNIDNNNSPKKLKPSLPILVSPGKDQSTIISNEKEHELFLIPTLLPELVTKDIGSNSIIHWCRNFLKRDQAGILFRHLMNVCKFEQAEMMMRQKPVKLPRLLAWMADKEVTEKGYLSSHHMTEWTPPMLKLRECLETLLDTKFDYVLVNYYKDGHDHIGYHSDKEARDPETMTIASLSLGTTRRFLLRNIKTNETIEYSLEPGSLIVMDQQTQVHWKHCIPKELKVITSRINLTFRRKGSRDKPPLGSYI</sequence>
<dbReference type="PANTHER" id="PTHR31212">
    <property type="entry name" value="ALPHA-KETOGLUTARATE-DEPENDENT DIOXYGENASE ALKB HOMOLOG 3"/>
    <property type="match status" value="1"/>
</dbReference>
<evidence type="ECO:0000313" key="4">
    <source>
        <dbReference type="Proteomes" id="UP000007797"/>
    </source>
</evidence>
<dbReference type="RefSeq" id="XP_004350643.1">
    <property type="nucleotide sequence ID" value="XM_004350592.1"/>
</dbReference>
<organism evidence="3 4">
    <name type="scientific">Cavenderia fasciculata</name>
    <name type="common">Slime mold</name>
    <name type="synonym">Dictyostelium fasciculatum</name>
    <dbReference type="NCBI Taxonomy" id="261658"/>
    <lineage>
        <taxon>Eukaryota</taxon>
        <taxon>Amoebozoa</taxon>
        <taxon>Evosea</taxon>
        <taxon>Eumycetozoa</taxon>
        <taxon>Dictyostelia</taxon>
        <taxon>Acytosteliales</taxon>
        <taxon>Cavenderiaceae</taxon>
        <taxon>Cavenderia</taxon>
    </lineage>
</organism>
<dbReference type="PANTHER" id="PTHR31212:SF4">
    <property type="entry name" value="ALPHA-KETOGLUTARATE-DEPENDENT DIOXYGENASE ALKB HOMOLOG 3"/>
    <property type="match status" value="1"/>
</dbReference>
<dbReference type="STRING" id="1054147.F4QDY8"/>
<dbReference type="Gene3D" id="2.60.120.590">
    <property type="entry name" value="Alpha-ketoglutarate-dependent dioxygenase AlkB-like"/>
    <property type="match status" value="1"/>
</dbReference>
<dbReference type="SUPFAM" id="SSF51197">
    <property type="entry name" value="Clavaminate synthase-like"/>
    <property type="match status" value="1"/>
</dbReference>
<dbReference type="KEGG" id="dfa:DFA_11696"/>
<name>F4QDY8_CACFS</name>
<dbReference type="OrthoDB" id="445341at2759"/>